<dbReference type="InterPro" id="IPR036396">
    <property type="entry name" value="Cyt_P450_sf"/>
</dbReference>
<dbReference type="PANTHER" id="PTHR24279">
    <property type="entry name" value="CYTOCHROME P450"/>
    <property type="match status" value="1"/>
</dbReference>
<dbReference type="PANTHER" id="PTHR24279:SF120">
    <property type="entry name" value="CYTOCHROME P450"/>
    <property type="match status" value="1"/>
</dbReference>
<name>A0A482VI18_ASBVE</name>
<keyword evidence="4" id="KW-0479">Metal-binding</keyword>
<evidence type="ECO:0000256" key="2">
    <source>
        <dbReference type="ARBA" id="ARBA00010617"/>
    </source>
</evidence>
<dbReference type="EMBL" id="QDEB01097988">
    <property type="protein sequence ID" value="RZC32340.1"/>
    <property type="molecule type" value="Genomic_DNA"/>
</dbReference>
<dbReference type="Pfam" id="PF00067">
    <property type="entry name" value="p450"/>
    <property type="match status" value="2"/>
</dbReference>
<dbReference type="GO" id="GO:0005506">
    <property type="term" value="F:iron ion binding"/>
    <property type="evidence" value="ECO:0007669"/>
    <property type="project" value="InterPro"/>
</dbReference>
<keyword evidence="6" id="KW-0408">Iron</keyword>
<dbReference type="InterPro" id="IPR001128">
    <property type="entry name" value="Cyt_P450"/>
</dbReference>
<comment type="caution">
    <text evidence="8">The sequence shown here is derived from an EMBL/GenBank/DDBJ whole genome shotgun (WGS) entry which is preliminary data.</text>
</comment>
<dbReference type="Gene3D" id="1.10.630.10">
    <property type="entry name" value="Cytochrome P450"/>
    <property type="match status" value="2"/>
</dbReference>
<dbReference type="Proteomes" id="UP000292052">
    <property type="component" value="Unassembled WGS sequence"/>
</dbReference>
<evidence type="ECO:0000256" key="4">
    <source>
        <dbReference type="ARBA" id="ARBA00022723"/>
    </source>
</evidence>
<protein>
    <submittedName>
        <fullName evidence="8">Cytochrome P450 CYP12A2-like</fullName>
    </submittedName>
</protein>
<comment type="cofactor">
    <cofactor evidence="1">
        <name>heme</name>
        <dbReference type="ChEBI" id="CHEBI:30413"/>
    </cofactor>
</comment>
<dbReference type="AlphaFoldDB" id="A0A482VI18"/>
<sequence>MNQSLFKLHRQFILNKDYATLKTFSDVPTLRSFPLIGHSYLFFPGGKYKAERLTEAFIDISKRLGSIFKLNLGGSNMLITLDPDHTQILFRNEGPKPERPPFPALLHYRKKTFHSSGVVPGNGDEWFKLRQGVTPLLKIQLIAAYKSEQEDIAKTFVHYIKTYRDENNILNDLYSHLLKFTIEETEEIVKASIDFMDGLYTTLMEPPVWKMWKTNGYKKLESSHSTVHSYAQYVKNPEDFKNSQPYMYSLLSNNNLSLEDKIMLAIEVFLGGIDATATTAAFTLYYLARNPEIQEIARTILSLNSALSKNENYFTQAHKYHPQRFVKETRENIHKFASLPFGHGLRILDFAGDSDVGMVFRMNRIPDRPINIKFTNTNH</sequence>
<keyword evidence="7" id="KW-0503">Monooxygenase</keyword>
<dbReference type="PRINTS" id="PR00463">
    <property type="entry name" value="EP450I"/>
</dbReference>
<comment type="similarity">
    <text evidence="2">Belongs to the cytochrome P450 family.</text>
</comment>
<evidence type="ECO:0000256" key="6">
    <source>
        <dbReference type="ARBA" id="ARBA00023004"/>
    </source>
</evidence>
<evidence type="ECO:0000256" key="7">
    <source>
        <dbReference type="ARBA" id="ARBA00023033"/>
    </source>
</evidence>
<keyword evidence="5" id="KW-0560">Oxidoreductase</keyword>
<dbReference type="InterPro" id="IPR002401">
    <property type="entry name" value="Cyt_P450_E_grp-I"/>
</dbReference>
<evidence type="ECO:0000313" key="9">
    <source>
        <dbReference type="Proteomes" id="UP000292052"/>
    </source>
</evidence>
<accession>A0A482VI18</accession>
<organism evidence="8 9">
    <name type="scientific">Asbolus verrucosus</name>
    <name type="common">Desert ironclad beetle</name>
    <dbReference type="NCBI Taxonomy" id="1661398"/>
    <lineage>
        <taxon>Eukaryota</taxon>
        <taxon>Metazoa</taxon>
        <taxon>Ecdysozoa</taxon>
        <taxon>Arthropoda</taxon>
        <taxon>Hexapoda</taxon>
        <taxon>Insecta</taxon>
        <taxon>Pterygota</taxon>
        <taxon>Neoptera</taxon>
        <taxon>Endopterygota</taxon>
        <taxon>Coleoptera</taxon>
        <taxon>Polyphaga</taxon>
        <taxon>Cucujiformia</taxon>
        <taxon>Tenebrionidae</taxon>
        <taxon>Pimeliinae</taxon>
        <taxon>Asbolus</taxon>
    </lineage>
</organism>
<keyword evidence="9" id="KW-1185">Reference proteome</keyword>
<evidence type="ECO:0000256" key="1">
    <source>
        <dbReference type="ARBA" id="ARBA00001971"/>
    </source>
</evidence>
<dbReference type="STRING" id="1661398.A0A482VI18"/>
<dbReference type="SUPFAM" id="SSF48264">
    <property type="entry name" value="Cytochrome P450"/>
    <property type="match status" value="1"/>
</dbReference>
<gene>
    <name evidence="8" type="ORF">BDFB_010266</name>
</gene>
<reference evidence="8 9" key="1">
    <citation type="submission" date="2017-03" db="EMBL/GenBank/DDBJ databases">
        <title>Genome of the blue death feigning beetle - Asbolus verrucosus.</title>
        <authorList>
            <person name="Rider S.D."/>
        </authorList>
    </citation>
    <scope>NUCLEOTIDE SEQUENCE [LARGE SCALE GENOMIC DNA]</scope>
    <source>
        <strain evidence="8">Butters</strain>
        <tissue evidence="8">Head and leg muscle</tissue>
    </source>
</reference>
<keyword evidence="3" id="KW-0349">Heme</keyword>
<dbReference type="OrthoDB" id="3945418at2759"/>
<dbReference type="GO" id="GO:0004497">
    <property type="term" value="F:monooxygenase activity"/>
    <property type="evidence" value="ECO:0007669"/>
    <property type="project" value="UniProtKB-KW"/>
</dbReference>
<dbReference type="InterPro" id="IPR050479">
    <property type="entry name" value="CYP11_CYP27_families"/>
</dbReference>
<dbReference type="GO" id="GO:0020037">
    <property type="term" value="F:heme binding"/>
    <property type="evidence" value="ECO:0007669"/>
    <property type="project" value="InterPro"/>
</dbReference>
<evidence type="ECO:0000256" key="3">
    <source>
        <dbReference type="ARBA" id="ARBA00022617"/>
    </source>
</evidence>
<dbReference type="GO" id="GO:0016705">
    <property type="term" value="F:oxidoreductase activity, acting on paired donors, with incorporation or reduction of molecular oxygen"/>
    <property type="evidence" value="ECO:0007669"/>
    <property type="project" value="InterPro"/>
</dbReference>
<evidence type="ECO:0000256" key="5">
    <source>
        <dbReference type="ARBA" id="ARBA00023002"/>
    </source>
</evidence>
<evidence type="ECO:0000313" key="8">
    <source>
        <dbReference type="EMBL" id="RZC32340.1"/>
    </source>
</evidence>
<proteinExistence type="inferred from homology"/>